<dbReference type="PANTHER" id="PTHR16196">
    <property type="entry name" value="CELL CYCLE CONTROL PROTEIN CWF25"/>
    <property type="match status" value="1"/>
</dbReference>
<comment type="similarity">
    <text evidence="2">Belongs to the CWC25 family.</text>
</comment>
<feature type="compositionally biased region" description="Polar residues" evidence="9">
    <location>
        <begin position="160"/>
        <end position="172"/>
    </location>
</feature>
<keyword evidence="6" id="KW-0175">Coiled coil</keyword>
<dbReference type="GeneID" id="80920767"/>
<keyword evidence="7" id="KW-0508">mRNA splicing</keyword>
<gene>
    <name evidence="11" type="primary">SMKI14G0880</name>
    <name evidence="11" type="ORF">SMKI_14G0880</name>
</gene>
<dbReference type="Proteomes" id="UP001161438">
    <property type="component" value="Chromosome 14"/>
</dbReference>
<evidence type="ECO:0000256" key="5">
    <source>
        <dbReference type="ARBA" id="ARBA00022728"/>
    </source>
</evidence>
<dbReference type="GO" id="GO:0000398">
    <property type="term" value="P:mRNA splicing, via spliceosome"/>
    <property type="evidence" value="ECO:0007669"/>
    <property type="project" value="TreeGrafter"/>
</dbReference>
<evidence type="ECO:0000256" key="6">
    <source>
        <dbReference type="ARBA" id="ARBA00023054"/>
    </source>
</evidence>
<evidence type="ECO:0000256" key="3">
    <source>
        <dbReference type="ARBA" id="ARBA00020646"/>
    </source>
</evidence>
<dbReference type="Pfam" id="PF10197">
    <property type="entry name" value="Cir_N"/>
    <property type="match status" value="1"/>
</dbReference>
<feature type="domain" description="CBF1-interacting co-repressor CIR N-terminal" evidence="10">
    <location>
        <begin position="11"/>
        <end position="47"/>
    </location>
</feature>
<dbReference type="Pfam" id="PF12542">
    <property type="entry name" value="CWC25"/>
    <property type="match status" value="1"/>
</dbReference>
<dbReference type="InterPro" id="IPR051376">
    <property type="entry name" value="CWC25_splicing_factor"/>
</dbReference>
<organism evidence="11 12">
    <name type="scientific">Saccharomyces mikatae IFO 1815</name>
    <dbReference type="NCBI Taxonomy" id="226126"/>
    <lineage>
        <taxon>Eukaryota</taxon>
        <taxon>Fungi</taxon>
        <taxon>Dikarya</taxon>
        <taxon>Ascomycota</taxon>
        <taxon>Saccharomycotina</taxon>
        <taxon>Saccharomycetes</taxon>
        <taxon>Saccharomycetales</taxon>
        <taxon>Saccharomycetaceae</taxon>
        <taxon>Saccharomyces</taxon>
    </lineage>
</organism>
<keyword evidence="8" id="KW-0539">Nucleus</keyword>
<evidence type="ECO:0000259" key="10">
    <source>
        <dbReference type="SMART" id="SM01083"/>
    </source>
</evidence>
<proteinExistence type="inferred from homology"/>
<dbReference type="GO" id="GO:0005684">
    <property type="term" value="C:U2-type spliceosomal complex"/>
    <property type="evidence" value="ECO:0007669"/>
    <property type="project" value="TreeGrafter"/>
</dbReference>
<evidence type="ECO:0000256" key="9">
    <source>
        <dbReference type="SAM" id="MobiDB-lite"/>
    </source>
</evidence>
<name>A0AA35NES7_SACMI</name>
<evidence type="ECO:0000256" key="1">
    <source>
        <dbReference type="ARBA" id="ARBA00004123"/>
    </source>
</evidence>
<dbReference type="InterPro" id="IPR019339">
    <property type="entry name" value="CIR_N_dom"/>
</dbReference>
<evidence type="ECO:0000313" key="11">
    <source>
        <dbReference type="EMBL" id="CAI4035879.1"/>
    </source>
</evidence>
<dbReference type="InterPro" id="IPR022209">
    <property type="entry name" value="CWC25"/>
</dbReference>
<feature type="compositionally biased region" description="Low complexity" evidence="9">
    <location>
        <begin position="115"/>
        <end position="124"/>
    </location>
</feature>
<dbReference type="RefSeq" id="XP_056078999.1">
    <property type="nucleotide sequence ID" value="XM_056225152.1"/>
</dbReference>
<dbReference type="AlphaFoldDB" id="A0AA35NES7"/>
<protein>
    <recommendedName>
        <fullName evidence="3">Pre-mRNA-splicing factor CWC25</fullName>
    </recommendedName>
</protein>
<evidence type="ECO:0000256" key="8">
    <source>
        <dbReference type="ARBA" id="ARBA00023242"/>
    </source>
</evidence>
<feature type="region of interest" description="Disordered" evidence="9">
    <location>
        <begin position="115"/>
        <end position="179"/>
    </location>
</feature>
<evidence type="ECO:0000256" key="2">
    <source>
        <dbReference type="ARBA" id="ARBA00006695"/>
    </source>
</evidence>
<accession>A0AA35NES7</accession>
<keyword evidence="4" id="KW-0507">mRNA processing</keyword>
<dbReference type="PANTHER" id="PTHR16196:SF0">
    <property type="entry name" value="PRE-MRNA-SPLICING FACTOR CWC25 HOMOLOG"/>
    <property type="match status" value="1"/>
</dbReference>
<sequence length="179" mass="20311">MGSGDLNLLKSWNPKLMKNRKKVWEIEQDLVNEQQKLNTRLKEIEKERELNELLNESNKNKTDGLKNDLALKKSGLEWMYQDAKLSDEKEDYLLGKKKLDSSILNQRAATAVVVPAAGTATGAASTRGLPKKNSKVLKDDPMSRFKITKQKRRTPDTSKPRTTLQRGKSQSKPALDLDY</sequence>
<dbReference type="EMBL" id="OX365770">
    <property type="protein sequence ID" value="CAI4035879.1"/>
    <property type="molecule type" value="Genomic_DNA"/>
</dbReference>
<evidence type="ECO:0000256" key="4">
    <source>
        <dbReference type="ARBA" id="ARBA00022664"/>
    </source>
</evidence>
<comment type="subcellular location">
    <subcellularLocation>
        <location evidence="1">Nucleus</location>
    </subcellularLocation>
</comment>
<reference evidence="11" key="1">
    <citation type="submission" date="2022-10" db="EMBL/GenBank/DDBJ databases">
        <authorList>
            <person name="Byrne P K."/>
        </authorList>
    </citation>
    <scope>NUCLEOTIDE SEQUENCE</scope>
    <source>
        <strain evidence="11">IFO1815</strain>
    </source>
</reference>
<dbReference type="SMART" id="SM01083">
    <property type="entry name" value="Cir_N"/>
    <property type="match status" value="1"/>
</dbReference>
<keyword evidence="5" id="KW-0747">Spliceosome</keyword>
<evidence type="ECO:0000313" key="12">
    <source>
        <dbReference type="Proteomes" id="UP001161438"/>
    </source>
</evidence>
<keyword evidence="12" id="KW-1185">Reference proteome</keyword>
<evidence type="ECO:0000256" key="7">
    <source>
        <dbReference type="ARBA" id="ARBA00023187"/>
    </source>
</evidence>